<feature type="transmembrane region" description="Helical" evidence="1">
    <location>
        <begin position="154"/>
        <end position="175"/>
    </location>
</feature>
<organism evidence="2 3">
    <name type="scientific">Frankia umida</name>
    <dbReference type="NCBI Taxonomy" id="573489"/>
    <lineage>
        <taxon>Bacteria</taxon>
        <taxon>Bacillati</taxon>
        <taxon>Actinomycetota</taxon>
        <taxon>Actinomycetes</taxon>
        <taxon>Frankiales</taxon>
        <taxon>Frankiaceae</taxon>
        <taxon>Frankia</taxon>
    </lineage>
</organism>
<proteinExistence type="predicted"/>
<comment type="caution">
    <text evidence="2">The sequence shown here is derived from an EMBL/GenBank/DDBJ whole genome shotgun (WGS) entry which is preliminary data.</text>
</comment>
<feature type="transmembrane region" description="Helical" evidence="1">
    <location>
        <begin position="127"/>
        <end position="148"/>
    </location>
</feature>
<gene>
    <name evidence="2" type="ORF">MXD59_13195</name>
</gene>
<evidence type="ECO:0000313" key="2">
    <source>
        <dbReference type="EMBL" id="MCK9876722.1"/>
    </source>
</evidence>
<evidence type="ECO:0000256" key="1">
    <source>
        <dbReference type="SAM" id="Phobius"/>
    </source>
</evidence>
<keyword evidence="1" id="KW-1133">Transmembrane helix</keyword>
<keyword evidence="3" id="KW-1185">Reference proteome</keyword>
<keyword evidence="1" id="KW-0812">Transmembrane</keyword>
<keyword evidence="1" id="KW-0472">Membrane</keyword>
<reference evidence="2 3" key="1">
    <citation type="submission" date="2022-04" db="EMBL/GenBank/DDBJ databases">
        <title>Genome diversity in the genus Frankia.</title>
        <authorList>
            <person name="Carlos-Shanley C."/>
            <person name="Hahn D."/>
        </authorList>
    </citation>
    <scope>NUCLEOTIDE SEQUENCE [LARGE SCALE GENOMIC DNA]</scope>
    <source>
        <strain evidence="2 3">Ag45/Mut15</strain>
    </source>
</reference>
<accession>A0ABT0JYU7</accession>
<evidence type="ECO:0008006" key="4">
    <source>
        <dbReference type="Google" id="ProtNLM"/>
    </source>
</evidence>
<dbReference type="RefSeq" id="WP_248824948.1">
    <property type="nucleotide sequence ID" value="NZ_JALKFT010000011.1"/>
</dbReference>
<name>A0ABT0JYU7_9ACTN</name>
<sequence length="187" mass="20169">MSGRPPTVEAVDIDLAEYEHLKAEQLGRISVRDNLIYATLAVCGGVVALAFGGGTPRIPALLLLPPACLVLGWTHLVNDQKVSAIGDYVRRVLGPRLGTAGVRPGPLGWETAHCLEATRRRRKLGQLAVDLLLFCGTGLGALTVFWWSAESMELPLLAASIVEVAAPVLLAVEIVRNARRIRHRPDE</sequence>
<dbReference type="Proteomes" id="UP001201873">
    <property type="component" value="Unassembled WGS sequence"/>
</dbReference>
<dbReference type="EMBL" id="JALKFT010000011">
    <property type="protein sequence ID" value="MCK9876722.1"/>
    <property type="molecule type" value="Genomic_DNA"/>
</dbReference>
<evidence type="ECO:0000313" key="3">
    <source>
        <dbReference type="Proteomes" id="UP001201873"/>
    </source>
</evidence>
<protein>
    <recommendedName>
        <fullName evidence="4">Integral membrane protein</fullName>
    </recommendedName>
</protein>
<feature type="transmembrane region" description="Helical" evidence="1">
    <location>
        <begin position="35"/>
        <end position="52"/>
    </location>
</feature>
<feature type="transmembrane region" description="Helical" evidence="1">
    <location>
        <begin position="58"/>
        <end position="77"/>
    </location>
</feature>